<dbReference type="PANTHER" id="PTHR45788">
    <property type="entry name" value="SUCCINATE/FUMARATE MITOCHONDRIAL TRANSPORTER-RELATED"/>
    <property type="match status" value="1"/>
</dbReference>
<dbReference type="SUPFAM" id="SSF103506">
    <property type="entry name" value="Mitochondrial carrier"/>
    <property type="match status" value="1"/>
</dbReference>
<evidence type="ECO:0000256" key="4">
    <source>
        <dbReference type="ARBA" id="ARBA00022692"/>
    </source>
</evidence>
<name>A0A5M9ME19_9EURO</name>
<feature type="region of interest" description="Disordered" evidence="12">
    <location>
        <begin position="1"/>
        <end position="28"/>
    </location>
</feature>
<organism evidence="13 14">
    <name type="scientific">Aspergillus tanneri</name>
    <dbReference type="NCBI Taxonomy" id="1220188"/>
    <lineage>
        <taxon>Eukaryota</taxon>
        <taxon>Fungi</taxon>
        <taxon>Dikarya</taxon>
        <taxon>Ascomycota</taxon>
        <taxon>Pezizomycotina</taxon>
        <taxon>Eurotiomycetes</taxon>
        <taxon>Eurotiomycetidae</taxon>
        <taxon>Eurotiales</taxon>
        <taxon>Aspergillaceae</taxon>
        <taxon>Aspergillus</taxon>
        <taxon>Aspergillus subgen. Circumdati</taxon>
    </lineage>
</organism>
<reference evidence="13 14" key="1">
    <citation type="submission" date="2019-08" db="EMBL/GenBank/DDBJ databases">
        <title>The genome sequence of a newly discovered highly antifungal drug resistant Aspergillus species, Aspergillus tanneri NIH 1004.</title>
        <authorList>
            <person name="Mounaud S."/>
            <person name="Singh I."/>
            <person name="Joardar V."/>
            <person name="Pakala S."/>
            <person name="Pakala S."/>
            <person name="Venepally P."/>
            <person name="Chung J.K."/>
            <person name="Losada L."/>
            <person name="Nierman W.C."/>
        </authorList>
    </citation>
    <scope>NUCLEOTIDE SEQUENCE [LARGE SCALE GENOMIC DNA]</scope>
    <source>
        <strain evidence="13 14">NIH1004</strain>
    </source>
</reference>
<dbReference type="Proteomes" id="UP000324241">
    <property type="component" value="Unassembled WGS sequence"/>
</dbReference>
<accession>A0A5M9ME19</accession>
<evidence type="ECO:0000313" key="13">
    <source>
        <dbReference type="EMBL" id="KAA8643710.1"/>
    </source>
</evidence>
<gene>
    <name evidence="13" type="ORF">ATNIH1004_010484</name>
</gene>
<keyword evidence="3 11" id="KW-0813">Transport</keyword>
<evidence type="ECO:0000256" key="11">
    <source>
        <dbReference type="RuleBase" id="RU000488"/>
    </source>
</evidence>
<keyword evidence="7" id="KW-1133">Transmembrane helix</keyword>
<dbReference type="InterPro" id="IPR023395">
    <property type="entry name" value="MCP_dom_sf"/>
</dbReference>
<dbReference type="InterPro" id="IPR049563">
    <property type="entry name" value="TXTP-like"/>
</dbReference>
<evidence type="ECO:0000256" key="3">
    <source>
        <dbReference type="ARBA" id="ARBA00022448"/>
    </source>
</evidence>
<keyword evidence="6" id="KW-0999">Mitochondrion inner membrane</keyword>
<keyword evidence="5" id="KW-0677">Repeat</keyword>
<evidence type="ECO:0000256" key="2">
    <source>
        <dbReference type="ARBA" id="ARBA00006375"/>
    </source>
</evidence>
<evidence type="ECO:0000256" key="12">
    <source>
        <dbReference type="SAM" id="MobiDB-lite"/>
    </source>
</evidence>
<dbReference type="PANTHER" id="PTHR45788:SF3">
    <property type="entry name" value="TRICARBOXYLATE TRANSPORT PROTEIN"/>
    <property type="match status" value="1"/>
</dbReference>
<evidence type="ECO:0008006" key="15">
    <source>
        <dbReference type="Google" id="ProtNLM"/>
    </source>
</evidence>
<dbReference type="GeneID" id="54333185"/>
<keyword evidence="9 10" id="KW-0472">Membrane</keyword>
<dbReference type="AlphaFoldDB" id="A0A5M9ME19"/>
<dbReference type="Pfam" id="PF00153">
    <property type="entry name" value="Mito_carr"/>
    <property type="match status" value="3"/>
</dbReference>
<dbReference type="RefSeq" id="XP_033423071.1">
    <property type="nucleotide sequence ID" value="XM_033575053.1"/>
</dbReference>
<comment type="similarity">
    <text evidence="2 11">Belongs to the mitochondrial carrier (TC 2.A.29) family.</text>
</comment>
<evidence type="ECO:0000256" key="8">
    <source>
        <dbReference type="ARBA" id="ARBA00023128"/>
    </source>
</evidence>
<dbReference type="OrthoDB" id="44467at2759"/>
<evidence type="ECO:0000256" key="9">
    <source>
        <dbReference type="ARBA" id="ARBA00023136"/>
    </source>
</evidence>
<dbReference type="InterPro" id="IPR018108">
    <property type="entry name" value="MCP_transmembrane"/>
</dbReference>
<dbReference type="GO" id="GO:0071913">
    <property type="term" value="F:citrate secondary active transmembrane transporter activity"/>
    <property type="evidence" value="ECO:0007669"/>
    <property type="project" value="TreeGrafter"/>
</dbReference>
<comment type="caution">
    <text evidence="13">The sequence shown here is derived from an EMBL/GenBank/DDBJ whole genome shotgun (WGS) entry which is preliminary data.</text>
</comment>
<dbReference type="GO" id="GO:0006843">
    <property type="term" value="P:mitochondrial citrate transmembrane transport"/>
    <property type="evidence" value="ECO:0007669"/>
    <property type="project" value="TreeGrafter"/>
</dbReference>
<keyword evidence="4 10" id="KW-0812">Transmembrane</keyword>
<keyword evidence="8" id="KW-0496">Mitochondrion</keyword>
<dbReference type="Gene3D" id="1.50.40.10">
    <property type="entry name" value="Mitochondrial carrier domain"/>
    <property type="match status" value="1"/>
</dbReference>
<feature type="repeat" description="Solcar" evidence="10">
    <location>
        <begin position="208"/>
        <end position="290"/>
    </location>
</feature>
<feature type="repeat" description="Solcar" evidence="10">
    <location>
        <begin position="28"/>
        <end position="104"/>
    </location>
</feature>
<evidence type="ECO:0000256" key="7">
    <source>
        <dbReference type="ARBA" id="ARBA00022989"/>
    </source>
</evidence>
<dbReference type="EMBL" id="QUQM01000005">
    <property type="protein sequence ID" value="KAA8643710.1"/>
    <property type="molecule type" value="Genomic_DNA"/>
</dbReference>
<evidence type="ECO:0000313" key="14">
    <source>
        <dbReference type="Proteomes" id="UP000324241"/>
    </source>
</evidence>
<evidence type="ECO:0000256" key="10">
    <source>
        <dbReference type="PROSITE-ProRule" id="PRU00282"/>
    </source>
</evidence>
<dbReference type="GO" id="GO:0031966">
    <property type="term" value="C:mitochondrial membrane"/>
    <property type="evidence" value="ECO:0007669"/>
    <property type="project" value="UniProtKB-SubCell"/>
</dbReference>
<feature type="repeat" description="Solcar" evidence="10">
    <location>
        <begin position="112"/>
        <end position="200"/>
    </location>
</feature>
<evidence type="ECO:0000256" key="1">
    <source>
        <dbReference type="ARBA" id="ARBA00004225"/>
    </source>
</evidence>
<dbReference type="PROSITE" id="PS50920">
    <property type="entry name" value="SOLCAR"/>
    <property type="match status" value="3"/>
</dbReference>
<sequence length="297" mass="30871">MSHAGSTLHAGATANQPPNTVKKPKRNVPPWISLVSGGVAGGIEAAVTLHSQGAATSSNPLKLINQVARNDGIRALYTGCSTLIVGTTAKAAIRFLSFDTIKNALADEKGKLSVRGGILAGMVAGAVESVFAVTPTERIKTALIDDAKGARRFKSSVHAARLLVQESGMSALYRGLLSTTLKQSSTSAVRMGTYNMLMETVKSYNITPSMPVTFGTGTVAGIVTVYATQPFDTLKTRAQSAHGAGLGEAAKSVIADHGIGGYWKGSSMRLGRLAFSGGIVFTIYEKVSALLSLATEK</sequence>
<comment type="subcellular location">
    <subcellularLocation>
        <location evidence="1">Mitochondrion membrane</location>
        <topology evidence="1">Multi-pass membrane protein</topology>
    </subcellularLocation>
</comment>
<dbReference type="VEuPathDB" id="FungiDB:EYZ11_006327"/>
<proteinExistence type="inferred from homology"/>
<evidence type="ECO:0000256" key="6">
    <source>
        <dbReference type="ARBA" id="ARBA00022792"/>
    </source>
</evidence>
<evidence type="ECO:0000256" key="5">
    <source>
        <dbReference type="ARBA" id="ARBA00022737"/>
    </source>
</evidence>
<protein>
    <recommendedName>
        <fullName evidence="15">Mitochondrial thiamine pyrophosphate carrier 1</fullName>
    </recommendedName>
</protein>